<keyword evidence="3" id="KW-1185">Reference proteome</keyword>
<name>A0ABQ4T9G4_METOR</name>
<feature type="transmembrane region" description="Helical" evidence="1">
    <location>
        <begin position="12"/>
        <end position="35"/>
    </location>
</feature>
<evidence type="ECO:0000313" key="3">
    <source>
        <dbReference type="Proteomes" id="UP001055156"/>
    </source>
</evidence>
<evidence type="ECO:0000313" key="2">
    <source>
        <dbReference type="EMBL" id="GJE27114.1"/>
    </source>
</evidence>
<protein>
    <submittedName>
        <fullName evidence="2">Uncharacterized protein</fullName>
    </submittedName>
</protein>
<dbReference type="EMBL" id="BPQV01000005">
    <property type="protein sequence ID" value="GJE27114.1"/>
    <property type="molecule type" value="Genomic_DNA"/>
</dbReference>
<keyword evidence="1" id="KW-1133">Transmembrane helix</keyword>
<dbReference type="RefSeq" id="WP_238310977.1">
    <property type="nucleotide sequence ID" value="NZ_BPQV01000005.1"/>
</dbReference>
<keyword evidence="1" id="KW-0472">Membrane</keyword>
<keyword evidence="1" id="KW-0812">Transmembrane</keyword>
<proteinExistence type="predicted"/>
<comment type="caution">
    <text evidence="2">The sequence shown here is derived from an EMBL/GenBank/DDBJ whole genome shotgun (WGS) entry which is preliminary data.</text>
</comment>
<sequence length="73" mass="7535">MTSSEEIRSPLLLRWAVKVVLVVGLVSVGATHYMARSAASRAGAFDPEVTGSIVGRAALDPCALPKSGSPGLR</sequence>
<accession>A0ABQ4T9G4</accession>
<reference evidence="2" key="2">
    <citation type="submission" date="2021-08" db="EMBL/GenBank/DDBJ databases">
        <authorList>
            <person name="Tani A."/>
            <person name="Ola A."/>
            <person name="Ogura Y."/>
            <person name="Katsura K."/>
            <person name="Hayashi T."/>
        </authorList>
    </citation>
    <scope>NUCLEOTIDE SEQUENCE</scope>
    <source>
        <strain evidence="2">NBRC 15689</strain>
    </source>
</reference>
<evidence type="ECO:0000256" key="1">
    <source>
        <dbReference type="SAM" id="Phobius"/>
    </source>
</evidence>
<organism evidence="2 3">
    <name type="scientific">Methylobacterium organophilum</name>
    <dbReference type="NCBI Taxonomy" id="410"/>
    <lineage>
        <taxon>Bacteria</taxon>
        <taxon>Pseudomonadati</taxon>
        <taxon>Pseudomonadota</taxon>
        <taxon>Alphaproteobacteria</taxon>
        <taxon>Hyphomicrobiales</taxon>
        <taxon>Methylobacteriaceae</taxon>
        <taxon>Methylobacterium</taxon>
    </lineage>
</organism>
<gene>
    <name evidence="2" type="ORF">LKMONMHP_1970</name>
</gene>
<reference evidence="2" key="1">
    <citation type="journal article" date="2021" name="Front. Microbiol.">
        <title>Comprehensive Comparative Genomics and Phenotyping of Methylobacterium Species.</title>
        <authorList>
            <person name="Alessa O."/>
            <person name="Ogura Y."/>
            <person name="Fujitani Y."/>
            <person name="Takami H."/>
            <person name="Hayashi T."/>
            <person name="Sahin N."/>
            <person name="Tani A."/>
        </authorList>
    </citation>
    <scope>NUCLEOTIDE SEQUENCE</scope>
    <source>
        <strain evidence="2">NBRC 15689</strain>
    </source>
</reference>
<dbReference type="Proteomes" id="UP001055156">
    <property type="component" value="Unassembled WGS sequence"/>
</dbReference>